<dbReference type="SUPFAM" id="SSF49354">
    <property type="entry name" value="PapD-like"/>
    <property type="match status" value="1"/>
</dbReference>
<evidence type="ECO:0000259" key="6">
    <source>
        <dbReference type="Pfam" id="PF00345"/>
    </source>
</evidence>
<keyword evidence="3" id="KW-0732">Signal</keyword>
<sequence>MSRLLHTLSRPAMAALVLMGLASGAWGQLKVEGTRLIYPGSNKEASISVVNRSDLDTVMQSWVSSTDERADAPFAIVQPLALIPPNGRHMLRVLYAGKGLPEDRESLFWLNILEIPRKPEQANTLQFAVRQRLKLFYRPAGLPGSASEAVEGLAWRARQPGLIEVSNPSAFHVSLVNLQLDSPGQSRQLADYVLLRPGASLTLEAPSPLPAQSRVAFSELTDIGLQKRHHIALP</sequence>
<dbReference type="InterPro" id="IPR008962">
    <property type="entry name" value="PapD-like_sf"/>
</dbReference>
<organism evidence="8 9">
    <name type="scientific">Pseudomonas putida</name>
    <name type="common">Arthrobacter siderocapsulatus</name>
    <dbReference type="NCBI Taxonomy" id="303"/>
    <lineage>
        <taxon>Bacteria</taxon>
        <taxon>Pseudomonadati</taxon>
        <taxon>Pseudomonadota</taxon>
        <taxon>Gammaproteobacteria</taxon>
        <taxon>Pseudomonadales</taxon>
        <taxon>Pseudomonadaceae</taxon>
        <taxon>Pseudomonas</taxon>
    </lineage>
</organism>
<keyword evidence="5" id="KW-0143">Chaperone</keyword>
<evidence type="ECO:0000313" key="8">
    <source>
        <dbReference type="EMBL" id="QLJ15784.1"/>
    </source>
</evidence>
<dbReference type="EMBL" id="CP059052">
    <property type="protein sequence ID" value="QLJ15784.1"/>
    <property type="molecule type" value="Genomic_DNA"/>
</dbReference>
<evidence type="ECO:0000313" key="9">
    <source>
        <dbReference type="Proteomes" id="UP000510934"/>
    </source>
</evidence>
<name>A0A7D6A9D7_PSEPU</name>
<dbReference type="PANTHER" id="PTHR30251">
    <property type="entry name" value="PILUS ASSEMBLY CHAPERONE"/>
    <property type="match status" value="1"/>
</dbReference>
<dbReference type="SUPFAM" id="SSF49584">
    <property type="entry name" value="Periplasmic chaperone C-domain"/>
    <property type="match status" value="1"/>
</dbReference>
<proteinExistence type="inferred from homology"/>
<comment type="similarity">
    <text evidence="2">Belongs to the periplasmic pilus chaperone family.</text>
</comment>
<dbReference type="InterPro" id="IPR016148">
    <property type="entry name" value="Pili_assmbl_chaperone_C"/>
</dbReference>
<dbReference type="Proteomes" id="UP000510934">
    <property type="component" value="Chromosome"/>
</dbReference>
<dbReference type="GO" id="GO:0071555">
    <property type="term" value="P:cell wall organization"/>
    <property type="evidence" value="ECO:0007669"/>
    <property type="project" value="InterPro"/>
</dbReference>
<evidence type="ECO:0000256" key="3">
    <source>
        <dbReference type="ARBA" id="ARBA00022729"/>
    </source>
</evidence>
<keyword evidence="4" id="KW-0574">Periplasm</keyword>
<dbReference type="PANTHER" id="PTHR30251:SF2">
    <property type="entry name" value="FIMBRIAL CHAPERONE YADV-RELATED"/>
    <property type="match status" value="1"/>
</dbReference>
<evidence type="ECO:0000256" key="5">
    <source>
        <dbReference type="ARBA" id="ARBA00023186"/>
    </source>
</evidence>
<dbReference type="AlphaFoldDB" id="A0A7D6A9D7"/>
<dbReference type="Pfam" id="PF00345">
    <property type="entry name" value="PapD_N"/>
    <property type="match status" value="1"/>
</dbReference>
<feature type="domain" description="Pili assembly chaperone C-terminal" evidence="7">
    <location>
        <begin position="165"/>
        <end position="226"/>
    </location>
</feature>
<dbReference type="InterPro" id="IPR016147">
    <property type="entry name" value="Pili_assmbl_chaperone_N"/>
</dbReference>
<dbReference type="Gene3D" id="2.60.40.10">
    <property type="entry name" value="Immunoglobulins"/>
    <property type="match status" value="2"/>
</dbReference>
<accession>A0A7D6A9D7</accession>
<feature type="domain" description="Pili assembly chaperone N-terminal" evidence="6">
    <location>
        <begin position="29"/>
        <end position="142"/>
    </location>
</feature>
<dbReference type="PRINTS" id="PR00969">
    <property type="entry name" value="CHAPERONPILI"/>
</dbReference>
<evidence type="ECO:0000256" key="1">
    <source>
        <dbReference type="ARBA" id="ARBA00004418"/>
    </source>
</evidence>
<evidence type="ECO:0000259" key="7">
    <source>
        <dbReference type="Pfam" id="PF02753"/>
    </source>
</evidence>
<evidence type="ECO:0000256" key="4">
    <source>
        <dbReference type="ARBA" id="ARBA00022764"/>
    </source>
</evidence>
<protein>
    <submittedName>
        <fullName evidence="8">Molecular chaperone</fullName>
    </submittedName>
</protein>
<dbReference type="RefSeq" id="WP_014859530.1">
    <property type="nucleotide sequence ID" value="NZ_CP022561.1"/>
</dbReference>
<evidence type="ECO:0000256" key="2">
    <source>
        <dbReference type="ARBA" id="ARBA00007399"/>
    </source>
</evidence>
<dbReference type="InterPro" id="IPR050643">
    <property type="entry name" value="Periplasmic_pilus_chap"/>
</dbReference>
<dbReference type="InterPro" id="IPR036316">
    <property type="entry name" value="Pili_assmbl_chap_C_dom_sf"/>
</dbReference>
<dbReference type="InterPro" id="IPR013783">
    <property type="entry name" value="Ig-like_fold"/>
</dbReference>
<reference evidence="8 9" key="1">
    <citation type="journal article" date="2009" name="Mikrobiologiia">
        <title>[Phenanthren biodegradation and interaction of Pseudomonas putida BS3701 and Burkholderia sp.BS3702 in plant rhizosphere].</title>
        <authorList>
            <person name="Ovchinnikova A.A."/>
            <person name="Vetrova A.A."/>
            <person name="Filonov A.E."/>
            <person name="Boronin A.M."/>
        </authorList>
    </citation>
    <scope>NUCLEOTIDE SEQUENCE [LARGE SCALE GENOMIC DNA]</scope>
    <source>
        <strain evidence="8 9">BS3701</strain>
    </source>
</reference>
<dbReference type="Pfam" id="PF02753">
    <property type="entry name" value="PapD_C"/>
    <property type="match status" value="1"/>
</dbReference>
<dbReference type="GO" id="GO:0030288">
    <property type="term" value="C:outer membrane-bounded periplasmic space"/>
    <property type="evidence" value="ECO:0007669"/>
    <property type="project" value="InterPro"/>
</dbReference>
<gene>
    <name evidence="8" type="ORF">H0H12_07615</name>
</gene>
<dbReference type="InterPro" id="IPR001829">
    <property type="entry name" value="Pili_assmbl_chaperone_bac"/>
</dbReference>
<comment type="subcellular location">
    <subcellularLocation>
        <location evidence="1">Periplasm</location>
    </subcellularLocation>
</comment>